<keyword evidence="3" id="KW-1185">Reference proteome</keyword>
<organism evidence="2 3">
    <name type="scientific">Planotetraspora silvatica</name>
    <dbReference type="NCBI Taxonomy" id="234614"/>
    <lineage>
        <taxon>Bacteria</taxon>
        <taxon>Bacillati</taxon>
        <taxon>Actinomycetota</taxon>
        <taxon>Actinomycetes</taxon>
        <taxon>Streptosporangiales</taxon>
        <taxon>Streptosporangiaceae</taxon>
        <taxon>Planotetraspora</taxon>
    </lineage>
</organism>
<dbReference type="Proteomes" id="UP000644610">
    <property type="component" value="Unassembled WGS sequence"/>
</dbReference>
<protein>
    <submittedName>
        <fullName evidence="2">Uncharacterized protein</fullName>
    </submittedName>
</protein>
<feature type="transmembrane region" description="Helical" evidence="1">
    <location>
        <begin position="18"/>
        <end position="37"/>
    </location>
</feature>
<dbReference type="RefSeq" id="WP_203979423.1">
    <property type="nucleotide sequence ID" value="NZ_BAAAKY010000030.1"/>
</dbReference>
<feature type="transmembrane region" description="Helical" evidence="1">
    <location>
        <begin position="102"/>
        <end position="125"/>
    </location>
</feature>
<evidence type="ECO:0000256" key="1">
    <source>
        <dbReference type="SAM" id="Phobius"/>
    </source>
</evidence>
<comment type="caution">
    <text evidence="2">The sequence shown here is derived from an EMBL/GenBank/DDBJ whole genome shotgun (WGS) entry which is preliminary data.</text>
</comment>
<reference evidence="2" key="1">
    <citation type="submission" date="2021-01" db="EMBL/GenBank/DDBJ databases">
        <title>Whole genome shotgun sequence of Planotetraspora silvatica NBRC 100141.</title>
        <authorList>
            <person name="Komaki H."/>
            <person name="Tamura T."/>
        </authorList>
    </citation>
    <scope>NUCLEOTIDE SEQUENCE</scope>
    <source>
        <strain evidence="2">NBRC 100141</strain>
    </source>
</reference>
<keyword evidence="1" id="KW-0472">Membrane</keyword>
<sequence>MKDASAPLHQPRRKGRFLFVRNVLVIVLPLIVVGALMSGVQAGDQQAAEQICAQHHMVVRTLDYPPKQAQATGVICTPSGRWDDRHVYPLSQSGLSGLLGGFLIPFVCLVYVALGCATFTVWTMIARFLRGRSAR</sequence>
<keyword evidence="1" id="KW-1133">Transmembrane helix</keyword>
<evidence type="ECO:0000313" key="2">
    <source>
        <dbReference type="EMBL" id="GII49902.1"/>
    </source>
</evidence>
<proteinExistence type="predicted"/>
<dbReference type="AlphaFoldDB" id="A0A8J3UU81"/>
<name>A0A8J3UU81_9ACTN</name>
<keyword evidence="1" id="KW-0812">Transmembrane</keyword>
<accession>A0A8J3UU81</accession>
<gene>
    <name evidence="2" type="ORF">Psi02_63260</name>
</gene>
<dbReference type="EMBL" id="BOOQ01000046">
    <property type="protein sequence ID" value="GII49902.1"/>
    <property type="molecule type" value="Genomic_DNA"/>
</dbReference>
<evidence type="ECO:0000313" key="3">
    <source>
        <dbReference type="Proteomes" id="UP000644610"/>
    </source>
</evidence>